<feature type="transmembrane region" description="Helical" evidence="6">
    <location>
        <begin position="14"/>
        <end position="35"/>
    </location>
</feature>
<dbReference type="KEGG" id="hrr:HZS55_18455"/>
<evidence type="ECO:0000256" key="5">
    <source>
        <dbReference type="ARBA" id="ARBA00023136"/>
    </source>
</evidence>
<keyword evidence="3 6" id="KW-0812">Transmembrane</keyword>
<keyword evidence="2" id="KW-0645">Protease</keyword>
<evidence type="ECO:0000256" key="3">
    <source>
        <dbReference type="ARBA" id="ARBA00022692"/>
    </source>
</evidence>
<dbReference type="EMBL" id="CP058910">
    <property type="protein sequence ID" value="QLH80053.1"/>
    <property type="molecule type" value="Genomic_DNA"/>
</dbReference>
<feature type="transmembrane region" description="Helical" evidence="6">
    <location>
        <begin position="123"/>
        <end position="140"/>
    </location>
</feature>
<dbReference type="PANTHER" id="PTHR10806">
    <property type="entry name" value="SIGNAL PEPTIDASE COMPLEX CATALYTIC SUBUNIT SEC11"/>
    <property type="match status" value="1"/>
</dbReference>
<dbReference type="Gene3D" id="2.10.109.10">
    <property type="entry name" value="Umud Fragment, subunit A"/>
    <property type="match status" value="1"/>
</dbReference>
<evidence type="ECO:0000313" key="8">
    <source>
        <dbReference type="EMBL" id="QLH80053.1"/>
    </source>
</evidence>
<dbReference type="EC" id="3.4.21.89" evidence="8"/>
<keyword evidence="8" id="KW-0378">Hydrolase</keyword>
<sequence length="180" mass="18937">MDSPPIDQLDRRKVLHVGGLVTGLIIVGVFLAIAFPQVAGADGSYVVTSDSMSPAINAGSVVFVDGLPADELSDGDVITYQISDERVTHRVVAVRETDDGREFKTKGDANEQPDPGWVPADRVIGVVAFAVPLVGYVVSFANSDAGLLALVVIPAVLLIISELWDLFRAPPSESEDGVGP</sequence>
<keyword evidence="5 6" id="KW-0472">Membrane</keyword>
<dbReference type="GO" id="GO:0016020">
    <property type="term" value="C:membrane"/>
    <property type="evidence" value="ECO:0007669"/>
    <property type="project" value="InterPro"/>
</dbReference>
<keyword evidence="4 6" id="KW-1133">Transmembrane helix</keyword>
<accession>A0A7D5T8V8</accession>
<evidence type="ECO:0000256" key="2">
    <source>
        <dbReference type="ARBA" id="ARBA00022670"/>
    </source>
</evidence>
<gene>
    <name evidence="8" type="ORF">HZS55_18455</name>
</gene>
<dbReference type="GO" id="GO:0009003">
    <property type="term" value="F:signal peptidase activity"/>
    <property type="evidence" value="ECO:0007669"/>
    <property type="project" value="UniProtKB-EC"/>
</dbReference>
<organism evidence="8 9">
    <name type="scientific">Halosimplex rubrum</name>
    <dbReference type="NCBI Taxonomy" id="869889"/>
    <lineage>
        <taxon>Archaea</taxon>
        <taxon>Methanobacteriati</taxon>
        <taxon>Methanobacteriota</taxon>
        <taxon>Stenosarchaea group</taxon>
        <taxon>Halobacteria</taxon>
        <taxon>Halobacteriales</taxon>
        <taxon>Haloarculaceae</taxon>
        <taxon>Halosimplex</taxon>
    </lineage>
</organism>
<reference evidence="8 9" key="1">
    <citation type="submission" date="2020-07" db="EMBL/GenBank/DDBJ databases">
        <title>Halosimplex pelagicum sp. nov. and Halosimplex rubrum sp. nov., isolated from salted brown alga Laminaria, and emended description of the genus Halosimplex.</title>
        <authorList>
            <person name="Cui H."/>
        </authorList>
    </citation>
    <scope>NUCLEOTIDE SEQUENCE [LARGE SCALE GENOMIC DNA]</scope>
    <source>
        <strain evidence="8 9">R27</strain>
    </source>
</reference>
<dbReference type="SUPFAM" id="SSF51306">
    <property type="entry name" value="LexA/Signal peptidase"/>
    <property type="match status" value="1"/>
</dbReference>
<dbReference type="AlphaFoldDB" id="A0A7D5T8V8"/>
<keyword evidence="9" id="KW-1185">Reference proteome</keyword>
<name>A0A7D5T8V8_9EURY</name>
<evidence type="ECO:0000256" key="6">
    <source>
        <dbReference type="SAM" id="Phobius"/>
    </source>
</evidence>
<dbReference type="InterPro" id="IPR001733">
    <property type="entry name" value="Peptidase_S26B"/>
</dbReference>
<dbReference type="OrthoDB" id="4822at2157"/>
<dbReference type="InterPro" id="IPR019533">
    <property type="entry name" value="Peptidase_S26"/>
</dbReference>
<dbReference type="CDD" id="cd06530">
    <property type="entry name" value="S26_SPase_I"/>
    <property type="match status" value="1"/>
</dbReference>
<evidence type="ECO:0000256" key="4">
    <source>
        <dbReference type="ARBA" id="ARBA00022989"/>
    </source>
</evidence>
<proteinExistence type="predicted"/>
<feature type="domain" description="Peptidase S24/S26A/S26B/S26C" evidence="7">
    <location>
        <begin position="43"/>
        <end position="93"/>
    </location>
</feature>
<evidence type="ECO:0000259" key="7">
    <source>
        <dbReference type="Pfam" id="PF00717"/>
    </source>
</evidence>
<dbReference type="GO" id="GO:0006465">
    <property type="term" value="P:signal peptide processing"/>
    <property type="evidence" value="ECO:0007669"/>
    <property type="project" value="InterPro"/>
</dbReference>
<evidence type="ECO:0000313" key="9">
    <source>
        <dbReference type="Proteomes" id="UP000509667"/>
    </source>
</evidence>
<dbReference type="NCBIfam" id="TIGR02228">
    <property type="entry name" value="sigpep_I_arch"/>
    <property type="match status" value="1"/>
</dbReference>
<comment type="subcellular location">
    <subcellularLocation>
        <location evidence="1">Endomembrane system</location>
    </subcellularLocation>
</comment>
<dbReference type="PANTHER" id="PTHR10806:SF6">
    <property type="entry name" value="SIGNAL PEPTIDASE COMPLEX CATALYTIC SUBUNIT SEC11"/>
    <property type="match status" value="1"/>
</dbReference>
<dbReference type="Pfam" id="PF00717">
    <property type="entry name" value="Peptidase_S24"/>
    <property type="match status" value="1"/>
</dbReference>
<evidence type="ECO:0000256" key="1">
    <source>
        <dbReference type="ARBA" id="ARBA00004308"/>
    </source>
</evidence>
<dbReference type="GO" id="GO:0012505">
    <property type="term" value="C:endomembrane system"/>
    <property type="evidence" value="ECO:0007669"/>
    <property type="project" value="UniProtKB-SubCell"/>
</dbReference>
<dbReference type="GO" id="GO:0004252">
    <property type="term" value="F:serine-type endopeptidase activity"/>
    <property type="evidence" value="ECO:0007669"/>
    <property type="project" value="InterPro"/>
</dbReference>
<dbReference type="InterPro" id="IPR015927">
    <property type="entry name" value="Peptidase_S24_S26A/B/C"/>
</dbReference>
<dbReference type="InterPro" id="IPR036286">
    <property type="entry name" value="LexA/Signal_pep-like_sf"/>
</dbReference>
<dbReference type="Proteomes" id="UP000509667">
    <property type="component" value="Chromosome"/>
</dbReference>
<feature type="transmembrane region" description="Helical" evidence="6">
    <location>
        <begin position="147"/>
        <end position="164"/>
    </location>
</feature>
<protein>
    <submittedName>
        <fullName evidence="8">Signal peptidase I</fullName>
        <ecNumber evidence="8">3.4.21.89</ecNumber>
    </submittedName>
</protein>